<feature type="domain" description="EGF-like" evidence="4">
    <location>
        <begin position="153"/>
        <end position="191"/>
    </location>
</feature>
<dbReference type="InterPro" id="IPR036508">
    <property type="entry name" value="Chitin-bd_dom_sf"/>
</dbReference>
<keyword evidence="2" id="KW-1133">Transmembrane helix</keyword>
<dbReference type="Pfam" id="PF01607">
    <property type="entry name" value="CBM_14"/>
    <property type="match status" value="1"/>
</dbReference>
<evidence type="ECO:0000259" key="4">
    <source>
        <dbReference type="PROSITE" id="PS50026"/>
    </source>
</evidence>
<dbReference type="InterPro" id="IPR003609">
    <property type="entry name" value="Pan_app"/>
</dbReference>
<dbReference type="PROSITE" id="PS50026">
    <property type="entry name" value="EGF_3"/>
    <property type="match status" value="1"/>
</dbReference>
<organism evidence="7 8">
    <name type="scientific">Rotaria socialis</name>
    <dbReference type="NCBI Taxonomy" id="392032"/>
    <lineage>
        <taxon>Eukaryota</taxon>
        <taxon>Metazoa</taxon>
        <taxon>Spiralia</taxon>
        <taxon>Gnathifera</taxon>
        <taxon>Rotifera</taxon>
        <taxon>Eurotatoria</taxon>
        <taxon>Bdelloidea</taxon>
        <taxon>Philodinida</taxon>
        <taxon>Philodinidae</taxon>
        <taxon>Rotaria</taxon>
    </lineage>
</organism>
<evidence type="ECO:0000313" key="7">
    <source>
        <dbReference type="EMBL" id="CAF4122206.1"/>
    </source>
</evidence>
<keyword evidence="3" id="KW-0732">Signal</keyword>
<dbReference type="Proteomes" id="UP000663873">
    <property type="component" value="Unassembled WGS sequence"/>
</dbReference>
<name>A0A819W7J0_9BILA</name>
<dbReference type="InterPro" id="IPR002557">
    <property type="entry name" value="Chitin-bd_dom"/>
</dbReference>
<feature type="disulfide bond" evidence="1">
    <location>
        <begin position="181"/>
        <end position="190"/>
    </location>
</feature>
<dbReference type="SMART" id="SM00494">
    <property type="entry name" value="ChtBD2"/>
    <property type="match status" value="1"/>
</dbReference>
<evidence type="ECO:0000313" key="8">
    <source>
        <dbReference type="Proteomes" id="UP000663873"/>
    </source>
</evidence>
<feature type="transmembrane region" description="Helical" evidence="2">
    <location>
        <begin position="480"/>
        <end position="504"/>
    </location>
</feature>
<dbReference type="SUPFAM" id="SSF57625">
    <property type="entry name" value="Invertebrate chitin-binding proteins"/>
    <property type="match status" value="1"/>
</dbReference>
<accession>A0A819W7J0</accession>
<comment type="caution">
    <text evidence="1">Lacks conserved residue(s) required for the propagation of feature annotation.</text>
</comment>
<evidence type="ECO:0000259" key="5">
    <source>
        <dbReference type="PROSITE" id="PS50940"/>
    </source>
</evidence>
<dbReference type="SUPFAM" id="SSF57196">
    <property type="entry name" value="EGF/Laminin"/>
    <property type="match status" value="1"/>
</dbReference>
<gene>
    <name evidence="7" type="ORF">UJA718_LOCUS1635</name>
</gene>
<keyword evidence="1" id="KW-1015">Disulfide bond</keyword>
<feature type="domain" description="Chitin-binding type-2" evidence="5">
    <location>
        <begin position="19"/>
        <end position="64"/>
    </location>
</feature>
<feature type="chain" id="PRO_5032643898" evidence="3">
    <location>
        <begin position="19"/>
        <end position="595"/>
    </location>
</feature>
<dbReference type="AlphaFoldDB" id="A0A819W7J0"/>
<evidence type="ECO:0000256" key="3">
    <source>
        <dbReference type="SAM" id="SignalP"/>
    </source>
</evidence>
<dbReference type="InterPro" id="IPR000742">
    <property type="entry name" value="EGF"/>
</dbReference>
<protein>
    <submittedName>
        <fullName evidence="7">Uncharacterized protein</fullName>
    </submittedName>
</protein>
<evidence type="ECO:0000256" key="1">
    <source>
        <dbReference type="PROSITE-ProRule" id="PRU00076"/>
    </source>
</evidence>
<dbReference type="PROSITE" id="PS50940">
    <property type="entry name" value="CHIT_BIND_II"/>
    <property type="match status" value="1"/>
</dbReference>
<feature type="domain" description="Apple" evidence="6">
    <location>
        <begin position="525"/>
        <end position="595"/>
    </location>
</feature>
<sequence length="595" mass="64545">MIPSSLFVVFIVAASSHAVFICPRPNGLFSDTSSSKMFYHCLNYIPYHKPCPSGTLWSQTRQRCLSISSLMEPITSTVPVVTTTVPVATTTTTVATTTTTVATTTTTVATTTTTVATTTTTVATTTTTVATTTTTVATTTTTVATTTTTVEELVNGCSKGNPCQNGGSCEPSGKDDLFCLCQANYYGSRCEHTGEGTDLSVLESIIDGNNNNYEHVVENVLSRNNWTDILAVVDVTGSMQSCAAAVYKWMKLSQDKTKNIRYYVFFNDGDDKLNSGKVIGSTGGIYSMAANNLNKVLSTMESAMKNGNGGDIPENDIEAILHGIDMCPTCKDIIHIADNKATPRDLQLLNRVTKPVKVLTCQVDVAGVNPKLLTIADKTNGSLHTLDQDIVNLSKIKLDEKITIGRREYRRTSSGFVLESYNSMSAFQSTWDTDLHEYRSTWDTDVHEYRSTWDESPSEENKQVDPPNAEVSLSLIKIQLIGVAVVLLLILATVLPLTFILTGISTNATATARIAKSFELESLICGNMEVFESADFSGSDLATLPSMNYNTCCASCLKTAYCIGFTLNNTGQICYQKKSIDSTSRYDVNFISAKY</sequence>
<dbReference type="SMART" id="SM00181">
    <property type="entry name" value="EGF"/>
    <property type="match status" value="1"/>
</dbReference>
<keyword evidence="8" id="KW-1185">Reference proteome</keyword>
<keyword evidence="1" id="KW-0245">EGF-like domain</keyword>
<dbReference type="GO" id="GO:0008061">
    <property type="term" value="F:chitin binding"/>
    <property type="evidence" value="ECO:0007669"/>
    <property type="project" value="InterPro"/>
</dbReference>
<dbReference type="GO" id="GO:0005576">
    <property type="term" value="C:extracellular region"/>
    <property type="evidence" value="ECO:0007669"/>
    <property type="project" value="InterPro"/>
</dbReference>
<dbReference type="Gene3D" id="2.170.140.10">
    <property type="entry name" value="Chitin binding domain"/>
    <property type="match status" value="1"/>
</dbReference>
<comment type="caution">
    <text evidence="7">The sequence shown here is derived from an EMBL/GenBank/DDBJ whole genome shotgun (WGS) entry which is preliminary data.</text>
</comment>
<proteinExistence type="predicted"/>
<keyword evidence="2" id="KW-0812">Transmembrane</keyword>
<reference evidence="7" key="1">
    <citation type="submission" date="2021-02" db="EMBL/GenBank/DDBJ databases">
        <authorList>
            <person name="Nowell W R."/>
        </authorList>
    </citation>
    <scope>NUCLEOTIDE SEQUENCE</scope>
</reference>
<evidence type="ECO:0000256" key="2">
    <source>
        <dbReference type="SAM" id="Phobius"/>
    </source>
</evidence>
<feature type="signal peptide" evidence="3">
    <location>
        <begin position="1"/>
        <end position="18"/>
    </location>
</feature>
<keyword evidence="2" id="KW-0472">Membrane</keyword>
<dbReference type="CDD" id="cd00054">
    <property type="entry name" value="EGF_CA"/>
    <property type="match status" value="1"/>
</dbReference>
<dbReference type="PROSITE" id="PS50948">
    <property type="entry name" value="PAN"/>
    <property type="match status" value="1"/>
</dbReference>
<dbReference type="Gene3D" id="3.50.4.10">
    <property type="entry name" value="Hepatocyte Growth Factor"/>
    <property type="match status" value="1"/>
</dbReference>
<dbReference type="Gene3D" id="2.10.25.10">
    <property type="entry name" value="Laminin"/>
    <property type="match status" value="1"/>
</dbReference>
<evidence type="ECO:0000259" key="6">
    <source>
        <dbReference type="PROSITE" id="PS50948"/>
    </source>
</evidence>
<dbReference type="PROSITE" id="PS00022">
    <property type="entry name" value="EGF_1"/>
    <property type="match status" value="1"/>
</dbReference>
<dbReference type="EMBL" id="CAJOBP010000100">
    <property type="protein sequence ID" value="CAF4122206.1"/>
    <property type="molecule type" value="Genomic_DNA"/>
</dbReference>